<dbReference type="Pfam" id="PF09867">
    <property type="entry name" value="TagF_N"/>
    <property type="match status" value="1"/>
</dbReference>
<dbReference type="EMBL" id="JBAKAP010000005">
    <property type="protein sequence ID" value="MEL0616339.1"/>
    <property type="molecule type" value="Genomic_DNA"/>
</dbReference>
<evidence type="ECO:0000256" key="1">
    <source>
        <dbReference type="SAM" id="MobiDB-lite"/>
    </source>
</evidence>
<dbReference type="NCBIfam" id="TIGR03373">
    <property type="entry name" value="VI_minor_4"/>
    <property type="match status" value="1"/>
</dbReference>
<comment type="caution">
    <text evidence="2">The sequence shown here is derived from an EMBL/GenBank/DDBJ whole genome shotgun (WGS) entry which is preliminary data.</text>
</comment>
<proteinExistence type="predicted"/>
<feature type="region of interest" description="Disordered" evidence="1">
    <location>
        <begin position="306"/>
        <end position="339"/>
    </location>
</feature>
<dbReference type="InterPro" id="IPR017748">
    <property type="entry name" value="TagF"/>
</dbReference>
<organism evidence="2 3">
    <name type="scientific">Cobetia marina</name>
    <name type="common">Deleya marina</name>
    <dbReference type="NCBI Taxonomy" id="28258"/>
    <lineage>
        <taxon>Bacteria</taxon>
        <taxon>Pseudomonadati</taxon>
        <taxon>Pseudomonadota</taxon>
        <taxon>Gammaproteobacteria</taxon>
        <taxon>Oceanospirillales</taxon>
        <taxon>Halomonadaceae</taxon>
        <taxon>Cobetia</taxon>
    </lineage>
</organism>
<protein>
    <submittedName>
        <fullName evidence="2">Type VI secretion system-associated protein TagF</fullName>
    </submittedName>
</protein>
<keyword evidence="3" id="KW-1185">Reference proteome</keyword>
<evidence type="ECO:0000313" key="3">
    <source>
        <dbReference type="Proteomes" id="UP001378242"/>
    </source>
</evidence>
<dbReference type="Proteomes" id="UP001378242">
    <property type="component" value="Unassembled WGS sequence"/>
</dbReference>
<evidence type="ECO:0000313" key="2">
    <source>
        <dbReference type="EMBL" id="MEL0616339.1"/>
    </source>
</evidence>
<reference evidence="2 3" key="1">
    <citation type="submission" date="2024-02" db="EMBL/GenBank/DDBJ databases">
        <title>Bacteria isolated from the canopy kelp, Nereocystis luetkeana.</title>
        <authorList>
            <person name="Pfister C.A."/>
            <person name="Younker I.T."/>
            <person name="Light S.H."/>
        </authorList>
    </citation>
    <scope>NUCLEOTIDE SEQUENCE [LARGE SCALE GENOMIC DNA]</scope>
    <source>
        <strain evidence="2 3">TI.5.07</strain>
    </source>
</reference>
<dbReference type="RefSeq" id="WP_341542075.1">
    <property type="nucleotide sequence ID" value="NZ_JBAKAP010000005.1"/>
</dbReference>
<sequence>MIGFFGKLPGSADFIAHHAGHKDIRELDGWWQRALNRMAERDEDWQARFDALPLCFFHYRASSGAWLMGAMSPSQDASGRRYPLLVFQRLAVSPVVEGSVGVHTLGETFAGQVRELLRDVMHCADPQQAQERLLTGIEALRPLDDSDLKLHRRLFARFLEDVRYGDLTRALASGFPDVSAQRLTQDMQASRRQLVTGGARDDTRGQAALPLPPERALKRPAADLWLHWLEHDNGAPGQISVIVDDFMRPTLMRFTRDDHDALRILAGSAFEVLGPWRLLGSGEPHAGPLDASHASTLGMGAYIAALSDDRKDDPGPQGTRAGSDDTVFGDIPKDESAPT</sequence>
<name>A0ABU9GCY8_COBMA</name>
<gene>
    <name evidence="2" type="primary">tagF</name>
    <name evidence="2" type="ORF">V6243_05795</name>
</gene>
<dbReference type="Gene3D" id="3.40.1730.10">
    <property type="entry name" value="pa0076 domain"/>
    <property type="match status" value="1"/>
</dbReference>
<dbReference type="InterPro" id="IPR038225">
    <property type="entry name" value="TagF_sf"/>
</dbReference>
<accession>A0ABU9GCY8</accession>